<accession>A0ABS7Q6M6</accession>
<feature type="region of interest" description="Disordered" evidence="1">
    <location>
        <begin position="1"/>
        <end position="25"/>
    </location>
</feature>
<keyword evidence="3" id="KW-1185">Reference proteome</keyword>
<proteinExistence type="predicted"/>
<gene>
    <name evidence="2" type="ORF">K7862_12200</name>
</gene>
<evidence type="ECO:0000256" key="1">
    <source>
        <dbReference type="SAM" id="MobiDB-lite"/>
    </source>
</evidence>
<dbReference type="Proteomes" id="UP000778578">
    <property type="component" value="Unassembled WGS sequence"/>
</dbReference>
<evidence type="ECO:0000313" key="3">
    <source>
        <dbReference type="Proteomes" id="UP000778578"/>
    </source>
</evidence>
<dbReference type="RefSeq" id="WP_222962536.1">
    <property type="nucleotide sequence ID" value="NZ_JAINZZ010000011.1"/>
</dbReference>
<sequence length="152" mass="16592">MTDEFEHRQGYPAGTNSVREADQDDQAAAEVLARMNLAPVDLVTFYHRVGSMTWEDVGNGYFIHSATDVLVMLNEYGAVELGVDRNEGGLVIGSNGGGLSYVLAPAGAVYRTRTASLDEPELDKVADDLRHFLELLEQSLDQFVTNGRSGRV</sequence>
<evidence type="ECO:0000313" key="2">
    <source>
        <dbReference type="EMBL" id="MBY8878389.1"/>
    </source>
</evidence>
<protein>
    <submittedName>
        <fullName evidence="2">SMI1/KNR4 family protein</fullName>
    </submittedName>
</protein>
<name>A0ABS7Q6M6_9ACTN</name>
<comment type="caution">
    <text evidence="2">The sequence shown here is derived from an EMBL/GenBank/DDBJ whole genome shotgun (WGS) entry which is preliminary data.</text>
</comment>
<dbReference type="EMBL" id="JAINZZ010000011">
    <property type="protein sequence ID" value="MBY8878389.1"/>
    <property type="molecule type" value="Genomic_DNA"/>
</dbReference>
<reference evidence="2 3" key="1">
    <citation type="submission" date="2021-08" db="EMBL/GenBank/DDBJ databases">
        <title>WGS of actinomycetes from Thailand.</title>
        <authorList>
            <person name="Thawai C."/>
        </authorList>
    </citation>
    <scope>NUCLEOTIDE SEQUENCE [LARGE SCALE GENOMIC DNA]</scope>
    <source>
        <strain evidence="2 3">PLK6-54</strain>
    </source>
</reference>
<organism evidence="2 3">
    <name type="scientific">Actinacidiphila acidipaludis</name>
    <dbReference type="NCBI Taxonomy" id="2873382"/>
    <lineage>
        <taxon>Bacteria</taxon>
        <taxon>Bacillati</taxon>
        <taxon>Actinomycetota</taxon>
        <taxon>Actinomycetes</taxon>
        <taxon>Kitasatosporales</taxon>
        <taxon>Streptomycetaceae</taxon>
        <taxon>Actinacidiphila</taxon>
    </lineage>
</organism>